<accession>A0AAF0QVX8</accession>
<name>A0AAF0QVX8_SOLVR</name>
<evidence type="ECO:0000313" key="3">
    <source>
        <dbReference type="Proteomes" id="UP001234989"/>
    </source>
</evidence>
<feature type="domain" description="Tf2-1-like SH3-like" evidence="1">
    <location>
        <begin position="5"/>
        <end position="55"/>
    </location>
</feature>
<dbReference type="AlphaFoldDB" id="A0AAF0QVX8"/>
<gene>
    <name evidence="2" type="ORF">MTR67_022773</name>
</gene>
<evidence type="ECO:0000259" key="1">
    <source>
        <dbReference type="Pfam" id="PF24626"/>
    </source>
</evidence>
<dbReference type="PANTHER" id="PTHR46148:SF57">
    <property type="entry name" value="OS12G0499874 PROTEIN"/>
    <property type="match status" value="1"/>
</dbReference>
<proteinExistence type="predicted"/>
<dbReference type="Pfam" id="PF24626">
    <property type="entry name" value="SH3_Tf2-1"/>
    <property type="match status" value="1"/>
</dbReference>
<protein>
    <recommendedName>
        <fullName evidence="1">Tf2-1-like SH3-like domain-containing protein</fullName>
    </recommendedName>
</protein>
<dbReference type="InterPro" id="IPR056924">
    <property type="entry name" value="SH3_Tf2-1"/>
</dbReference>
<evidence type="ECO:0000313" key="2">
    <source>
        <dbReference type="EMBL" id="WMV29388.1"/>
    </source>
</evidence>
<dbReference type="EMBL" id="CP133616">
    <property type="protein sequence ID" value="WMV29388.1"/>
    <property type="molecule type" value="Genomic_DNA"/>
</dbReference>
<keyword evidence="3" id="KW-1185">Reference proteome</keyword>
<organism evidence="2 3">
    <name type="scientific">Solanum verrucosum</name>
    <dbReference type="NCBI Taxonomy" id="315347"/>
    <lineage>
        <taxon>Eukaryota</taxon>
        <taxon>Viridiplantae</taxon>
        <taxon>Streptophyta</taxon>
        <taxon>Embryophyta</taxon>
        <taxon>Tracheophyta</taxon>
        <taxon>Spermatophyta</taxon>
        <taxon>Magnoliopsida</taxon>
        <taxon>eudicotyledons</taxon>
        <taxon>Gunneridae</taxon>
        <taxon>Pentapetalae</taxon>
        <taxon>asterids</taxon>
        <taxon>lamiids</taxon>
        <taxon>Solanales</taxon>
        <taxon>Solanaceae</taxon>
        <taxon>Solanoideae</taxon>
        <taxon>Solaneae</taxon>
        <taxon>Solanum</taxon>
    </lineage>
</organism>
<sequence length="98" mass="11273">MKGVMRFDKKGKFSPCYVSPHQILRHFGNVAYELDFHSELASMHPVFHMSLLKKCIGDPTLVVPLESIGVKESLSYEEILVEILDCQVRKLRNKEVLQ</sequence>
<dbReference type="Proteomes" id="UP001234989">
    <property type="component" value="Chromosome 5"/>
</dbReference>
<reference evidence="2" key="1">
    <citation type="submission" date="2023-08" db="EMBL/GenBank/DDBJ databases">
        <title>A de novo genome assembly of Solanum verrucosum Schlechtendal, a Mexican diploid species geographically isolated from the other diploid A-genome species in potato relatives.</title>
        <authorList>
            <person name="Hosaka K."/>
        </authorList>
    </citation>
    <scope>NUCLEOTIDE SEQUENCE</scope>
    <source>
        <tissue evidence="2">Young leaves</tissue>
    </source>
</reference>
<dbReference type="PANTHER" id="PTHR46148">
    <property type="entry name" value="CHROMO DOMAIN-CONTAINING PROTEIN"/>
    <property type="match status" value="1"/>
</dbReference>